<comment type="caution">
    <text evidence="2">The sequence shown here is derived from an EMBL/GenBank/DDBJ whole genome shotgun (WGS) entry which is preliminary data.</text>
</comment>
<dbReference type="AlphaFoldDB" id="A0A8H3FA02"/>
<dbReference type="OrthoDB" id="3559677at2759"/>
<dbReference type="Gene3D" id="3.20.20.30">
    <property type="entry name" value="Luciferase-like domain"/>
    <property type="match status" value="1"/>
</dbReference>
<proteinExistence type="predicted"/>
<gene>
    <name evidence="2" type="ORF">ALECFALPRED_001810</name>
</gene>
<evidence type="ECO:0000313" key="2">
    <source>
        <dbReference type="EMBL" id="CAF9921462.1"/>
    </source>
</evidence>
<protein>
    <submittedName>
        <fullName evidence="2">Uncharacterized protein</fullName>
    </submittedName>
</protein>
<dbReference type="GO" id="GO:0016705">
    <property type="term" value="F:oxidoreductase activity, acting on paired donors, with incorporation or reduction of molecular oxygen"/>
    <property type="evidence" value="ECO:0007669"/>
    <property type="project" value="InterPro"/>
</dbReference>
<dbReference type="SUPFAM" id="SSF51679">
    <property type="entry name" value="Bacterial luciferase-like"/>
    <property type="match status" value="1"/>
</dbReference>
<organism evidence="2 3">
    <name type="scientific">Alectoria fallacina</name>
    <dbReference type="NCBI Taxonomy" id="1903189"/>
    <lineage>
        <taxon>Eukaryota</taxon>
        <taxon>Fungi</taxon>
        <taxon>Dikarya</taxon>
        <taxon>Ascomycota</taxon>
        <taxon>Pezizomycotina</taxon>
        <taxon>Lecanoromycetes</taxon>
        <taxon>OSLEUM clade</taxon>
        <taxon>Lecanoromycetidae</taxon>
        <taxon>Lecanorales</taxon>
        <taxon>Lecanorineae</taxon>
        <taxon>Parmeliaceae</taxon>
        <taxon>Alectoria</taxon>
    </lineage>
</organism>
<dbReference type="Proteomes" id="UP000664203">
    <property type="component" value="Unassembled WGS sequence"/>
</dbReference>
<keyword evidence="3" id="KW-1185">Reference proteome</keyword>
<feature type="region of interest" description="Disordered" evidence="1">
    <location>
        <begin position="1"/>
        <end position="25"/>
    </location>
</feature>
<dbReference type="EMBL" id="CAJPDR010000146">
    <property type="protein sequence ID" value="CAF9921462.1"/>
    <property type="molecule type" value="Genomic_DNA"/>
</dbReference>
<accession>A0A8H3FA02</accession>
<evidence type="ECO:0000256" key="1">
    <source>
        <dbReference type="SAM" id="MobiDB-lite"/>
    </source>
</evidence>
<sequence length="78" mass="8265">MAAATNSIGFGVTASELGGPLGSWTSPEELTWNNKKTIAEWLVLGGNGAKVLGDPTTVADELERWIEVTDVDGFDLMI</sequence>
<reference evidence="2" key="1">
    <citation type="submission" date="2021-03" db="EMBL/GenBank/DDBJ databases">
        <authorList>
            <person name="Tagirdzhanova G."/>
        </authorList>
    </citation>
    <scope>NUCLEOTIDE SEQUENCE</scope>
</reference>
<evidence type="ECO:0000313" key="3">
    <source>
        <dbReference type="Proteomes" id="UP000664203"/>
    </source>
</evidence>
<dbReference type="InterPro" id="IPR036661">
    <property type="entry name" value="Luciferase-like_sf"/>
</dbReference>
<name>A0A8H3FA02_9LECA</name>